<dbReference type="SUPFAM" id="SSF160104">
    <property type="entry name" value="Acetoacetate decarboxylase-like"/>
    <property type="match status" value="1"/>
</dbReference>
<proteinExistence type="predicted"/>
<accession>A0ABR1K6J0</accession>
<evidence type="ECO:0008006" key="4">
    <source>
        <dbReference type="Google" id="ProtNLM"/>
    </source>
</evidence>
<feature type="chain" id="PRO_5047128214" description="Acetoacetate decarboxylase" evidence="1">
    <location>
        <begin position="23"/>
        <end position="273"/>
    </location>
</feature>
<organism evidence="2 3">
    <name type="scientific">Marasmiellus scandens</name>
    <dbReference type="NCBI Taxonomy" id="2682957"/>
    <lineage>
        <taxon>Eukaryota</taxon>
        <taxon>Fungi</taxon>
        <taxon>Dikarya</taxon>
        <taxon>Basidiomycota</taxon>
        <taxon>Agaricomycotina</taxon>
        <taxon>Agaricomycetes</taxon>
        <taxon>Agaricomycetidae</taxon>
        <taxon>Agaricales</taxon>
        <taxon>Marasmiineae</taxon>
        <taxon>Omphalotaceae</taxon>
        <taxon>Marasmiellus</taxon>
    </lineage>
</organism>
<dbReference type="InterPro" id="IPR023375">
    <property type="entry name" value="ADC_dom_sf"/>
</dbReference>
<gene>
    <name evidence="2" type="ORF">VKT23_001167</name>
</gene>
<evidence type="ECO:0000313" key="2">
    <source>
        <dbReference type="EMBL" id="KAK7473064.1"/>
    </source>
</evidence>
<evidence type="ECO:0000256" key="1">
    <source>
        <dbReference type="SAM" id="SignalP"/>
    </source>
</evidence>
<dbReference type="EMBL" id="JBANRG010000001">
    <property type="protein sequence ID" value="KAK7473064.1"/>
    <property type="molecule type" value="Genomic_DNA"/>
</dbReference>
<comment type="caution">
    <text evidence="2">The sequence shown here is derived from an EMBL/GenBank/DDBJ whole genome shotgun (WGS) entry which is preliminary data.</text>
</comment>
<dbReference type="Proteomes" id="UP001498398">
    <property type="component" value="Unassembled WGS sequence"/>
</dbReference>
<reference evidence="2 3" key="1">
    <citation type="submission" date="2024-01" db="EMBL/GenBank/DDBJ databases">
        <title>A draft genome for the cacao thread blight pathogen Marasmiellus scandens.</title>
        <authorList>
            <person name="Baruah I.K."/>
            <person name="Leung J."/>
            <person name="Bukari Y."/>
            <person name="Amoako-Attah I."/>
            <person name="Meinhardt L.W."/>
            <person name="Bailey B.A."/>
            <person name="Cohen S.P."/>
        </authorList>
    </citation>
    <scope>NUCLEOTIDE SEQUENCE [LARGE SCALE GENOMIC DNA]</scope>
    <source>
        <strain evidence="2 3">GH-19</strain>
    </source>
</reference>
<dbReference type="Gene3D" id="2.40.400.10">
    <property type="entry name" value="Acetoacetate decarboxylase-like"/>
    <property type="match status" value="1"/>
</dbReference>
<name>A0ABR1K6J0_9AGAR</name>
<evidence type="ECO:0000313" key="3">
    <source>
        <dbReference type="Proteomes" id="UP001498398"/>
    </source>
</evidence>
<keyword evidence="1" id="KW-0732">Signal</keyword>
<protein>
    <recommendedName>
        <fullName evidence="4">Acetoacetate decarboxylase</fullName>
    </recommendedName>
</protein>
<keyword evidence="3" id="KW-1185">Reference proteome</keyword>
<dbReference type="PANTHER" id="PTHR40518:SF1">
    <property type="entry name" value="ACETOACETATE DECARBOXYLASE"/>
    <property type="match status" value="1"/>
</dbReference>
<sequence>MRTNWFLSLIIFSVISLQLAWGQDIPSAPAPWSLEVSDAWIFVLPTTLSTAFLPKGFADPVEEEVLRSEGAMIPDIGLMMLVRYSSSPVGPYDEMVYIPGRWAYENGDSGFRITRMYVNTSVSTFNGRKNWNIPKHTVDFDFRTSDLGVTTVSVSSPGSDTPFFSAKFLPTLAPIPVEINSTILTGDYLNLIQPPLPSGNLTAFPEEVATDTWKQLVLNVKSKTVTANAVVGNLPGGKLGDGIGYPDVFPALPIGVRVSGVLNFPVANESDSF</sequence>
<dbReference type="PANTHER" id="PTHR40518">
    <property type="entry name" value="ACETOACETATE DECARBOXYLASE"/>
    <property type="match status" value="1"/>
</dbReference>
<feature type="signal peptide" evidence="1">
    <location>
        <begin position="1"/>
        <end position="22"/>
    </location>
</feature>